<feature type="compositionally biased region" description="Basic and acidic residues" evidence="1">
    <location>
        <begin position="140"/>
        <end position="160"/>
    </location>
</feature>
<keyword evidence="2" id="KW-0812">Transmembrane</keyword>
<protein>
    <submittedName>
        <fullName evidence="3">Uncharacterized protein</fullName>
    </submittedName>
</protein>
<feature type="region of interest" description="Disordered" evidence="1">
    <location>
        <begin position="131"/>
        <end position="160"/>
    </location>
</feature>
<dbReference type="Proteomes" id="UP000217790">
    <property type="component" value="Unassembled WGS sequence"/>
</dbReference>
<feature type="region of interest" description="Disordered" evidence="1">
    <location>
        <begin position="106"/>
        <end position="125"/>
    </location>
</feature>
<gene>
    <name evidence="3" type="ORF">ARMGADRAFT_1012171</name>
</gene>
<name>A0A2H3DY58_ARMGA</name>
<keyword evidence="2" id="KW-1133">Transmembrane helix</keyword>
<evidence type="ECO:0000313" key="4">
    <source>
        <dbReference type="Proteomes" id="UP000217790"/>
    </source>
</evidence>
<accession>A0A2H3DY58</accession>
<proteinExistence type="predicted"/>
<dbReference type="OMA" id="PTIVKCH"/>
<keyword evidence="2" id="KW-0472">Membrane</keyword>
<keyword evidence="4" id="KW-1185">Reference proteome</keyword>
<evidence type="ECO:0000256" key="1">
    <source>
        <dbReference type="SAM" id="MobiDB-lite"/>
    </source>
</evidence>
<sequence length="160" mass="17263">MSAIRPQYIPSGTPGWAVSTTITFSRPSASPPPMSTTRPTPGVYVQPTIVQCHDPVARGLAAVAVFFAIGLLIFTTLLVLRLQKLKARIRRWELAGDDHEVLFQAPSDASEHGDENKALLGGVVEPELAEEMQAESIVSEGDRQSELSAEGEHSQSSRKA</sequence>
<evidence type="ECO:0000313" key="3">
    <source>
        <dbReference type="EMBL" id="PBK94027.1"/>
    </source>
</evidence>
<dbReference type="AlphaFoldDB" id="A0A2H3DY58"/>
<dbReference type="EMBL" id="KZ293655">
    <property type="protein sequence ID" value="PBK94027.1"/>
    <property type="molecule type" value="Genomic_DNA"/>
</dbReference>
<evidence type="ECO:0000256" key="2">
    <source>
        <dbReference type="SAM" id="Phobius"/>
    </source>
</evidence>
<reference evidence="4" key="1">
    <citation type="journal article" date="2017" name="Nat. Ecol. Evol.">
        <title>Genome expansion and lineage-specific genetic innovations in the forest pathogenic fungi Armillaria.</title>
        <authorList>
            <person name="Sipos G."/>
            <person name="Prasanna A.N."/>
            <person name="Walter M.C."/>
            <person name="O'Connor E."/>
            <person name="Balint B."/>
            <person name="Krizsan K."/>
            <person name="Kiss B."/>
            <person name="Hess J."/>
            <person name="Varga T."/>
            <person name="Slot J."/>
            <person name="Riley R."/>
            <person name="Boka B."/>
            <person name="Rigling D."/>
            <person name="Barry K."/>
            <person name="Lee J."/>
            <person name="Mihaltcheva S."/>
            <person name="LaButti K."/>
            <person name="Lipzen A."/>
            <person name="Waldron R."/>
            <person name="Moloney N.M."/>
            <person name="Sperisen C."/>
            <person name="Kredics L."/>
            <person name="Vagvoelgyi C."/>
            <person name="Patrignani A."/>
            <person name="Fitzpatrick D."/>
            <person name="Nagy I."/>
            <person name="Doyle S."/>
            <person name="Anderson J.B."/>
            <person name="Grigoriev I.V."/>
            <person name="Gueldener U."/>
            <person name="Muensterkoetter M."/>
            <person name="Nagy L.G."/>
        </authorList>
    </citation>
    <scope>NUCLEOTIDE SEQUENCE [LARGE SCALE GENOMIC DNA]</scope>
    <source>
        <strain evidence="4">Ar21-2</strain>
    </source>
</reference>
<organism evidence="3 4">
    <name type="scientific">Armillaria gallica</name>
    <name type="common">Bulbous honey fungus</name>
    <name type="synonym">Armillaria bulbosa</name>
    <dbReference type="NCBI Taxonomy" id="47427"/>
    <lineage>
        <taxon>Eukaryota</taxon>
        <taxon>Fungi</taxon>
        <taxon>Dikarya</taxon>
        <taxon>Basidiomycota</taxon>
        <taxon>Agaricomycotina</taxon>
        <taxon>Agaricomycetes</taxon>
        <taxon>Agaricomycetidae</taxon>
        <taxon>Agaricales</taxon>
        <taxon>Marasmiineae</taxon>
        <taxon>Physalacriaceae</taxon>
        <taxon>Armillaria</taxon>
    </lineage>
</organism>
<dbReference type="OrthoDB" id="2999906at2759"/>
<feature type="transmembrane region" description="Helical" evidence="2">
    <location>
        <begin position="60"/>
        <end position="80"/>
    </location>
</feature>
<dbReference type="InParanoid" id="A0A2H3DY58"/>